<evidence type="ECO:0000256" key="1">
    <source>
        <dbReference type="SAM" id="MobiDB-lite"/>
    </source>
</evidence>
<dbReference type="EMBL" id="AEDO01000060">
    <property type="protein sequence ID" value="EFL44967.1"/>
    <property type="molecule type" value="Genomic_DNA"/>
</dbReference>
<evidence type="ECO:0000313" key="3">
    <source>
        <dbReference type="EMBL" id="EFL44967.1"/>
    </source>
</evidence>
<sequence>MVGAFIMMPIIGHESVNFFSSQTVFAEGTRLSPKGHMLMTCNDVGIPFSGALSKVGKKKFKFTPTLFAPTSFSIPIPTGAPVMVGGPYAPDWGGMLTGLLSSIGFSTLLSFAPAILKAMKKAGKKGGNLSKAYANKARKLMSGVADNMPLPRRKKIDVPKKTLKPGDKYPGWKGSLDYSDIKNPEKAGPNKPFTKKQKDQIYTKNRNAHDGYLVSDMDGTILETPKKSTKGVTPSQYEAQIDHKKPKSKGGENKGDNAQVLSRKQNRDKWDTS</sequence>
<proteinExistence type="predicted"/>
<dbReference type="AlphaFoldDB" id="E1KU69"/>
<reference evidence="3 4" key="1">
    <citation type="submission" date="2010-08" db="EMBL/GenBank/DDBJ databases">
        <authorList>
            <person name="Durkin A.S."/>
            <person name="Madupu R."/>
            <person name="Torralba M."/>
            <person name="Gillis M."/>
            <person name="Methe B."/>
            <person name="Sutton G."/>
            <person name="Nelson K.E."/>
        </authorList>
    </citation>
    <scope>NUCLEOTIDE SEQUENCE [LARGE SCALE GENOMIC DNA]</scope>
    <source>
        <strain evidence="3 4">FB035-09AN</strain>
    </source>
</reference>
<evidence type="ECO:0000256" key="2">
    <source>
        <dbReference type="SAM" id="Phobius"/>
    </source>
</evidence>
<dbReference type="STRING" id="866771.HMPREF9296_1002"/>
<feature type="transmembrane region" description="Helical" evidence="2">
    <location>
        <begin position="66"/>
        <end position="89"/>
    </location>
</feature>
<keyword evidence="2" id="KW-0812">Transmembrane</keyword>
<protein>
    <submittedName>
        <fullName evidence="3">Uncharacterized protein</fullName>
    </submittedName>
</protein>
<feature type="region of interest" description="Disordered" evidence="1">
    <location>
        <begin position="153"/>
        <end position="273"/>
    </location>
</feature>
<organism evidence="3 4">
    <name type="scientific">Prevotella disiens FB035-09AN</name>
    <dbReference type="NCBI Taxonomy" id="866771"/>
    <lineage>
        <taxon>Bacteria</taxon>
        <taxon>Pseudomonadati</taxon>
        <taxon>Bacteroidota</taxon>
        <taxon>Bacteroidia</taxon>
        <taxon>Bacteroidales</taxon>
        <taxon>Prevotellaceae</taxon>
        <taxon>Prevotella</taxon>
    </lineage>
</organism>
<dbReference type="eggNOG" id="COG1403">
    <property type="taxonomic scope" value="Bacteria"/>
</dbReference>
<comment type="caution">
    <text evidence="3">The sequence shown here is derived from an EMBL/GenBank/DDBJ whole genome shotgun (WGS) entry which is preliminary data.</text>
</comment>
<feature type="compositionally biased region" description="Basic and acidic residues" evidence="1">
    <location>
        <begin position="156"/>
        <end position="167"/>
    </location>
</feature>
<dbReference type="Proteomes" id="UP000003610">
    <property type="component" value="Unassembled WGS sequence"/>
</dbReference>
<accession>E1KU69</accession>
<feature type="transmembrane region" description="Helical" evidence="2">
    <location>
        <begin position="95"/>
        <end position="116"/>
    </location>
</feature>
<dbReference type="Gene3D" id="1.10.30.50">
    <property type="match status" value="1"/>
</dbReference>
<name>E1KU69_9BACT</name>
<evidence type="ECO:0000313" key="4">
    <source>
        <dbReference type="Proteomes" id="UP000003610"/>
    </source>
</evidence>
<dbReference type="eggNOG" id="COG3209">
    <property type="taxonomic scope" value="Bacteria"/>
</dbReference>
<keyword evidence="2" id="KW-0472">Membrane</keyword>
<keyword evidence="2" id="KW-1133">Transmembrane helix</keyword>
<gene>
    <name evidence="3" type="ORF">HMPREF9296_1002</name>
</gene>